<dbReference type="GO" id="GO:0007165">
    <property type="term" value="P:signal transduction"/>
    <property type="evidence" value="ECO:0007669"/>
    <property type="project" value="UniProtKB-KW"/>
</dbReference>
<dbReference type="PANTHER" id="PTHR43531:SF11">
    <property type="entry name" value="METHYL-ACCEPTING CHEMOTAXIS PROTEIN 3"/>
    <property type="match status" value="1"/>
</dbReference>
<sequence>MFKLDSIKKKFFLSSTMQVVIPLFCVVVLLSYSLAKKSERDFMARATGEITQVIEVINTMFDSVFSGIDYIGNSKTSLQASNKNAINNYINSSVDVPNSAIVRSPVERDLDALSSSLTKSYGYDGTIFGNKFGDYYAGSPKIIIPPKTDARKRGWYIDAVNNNGKPAIGKAYLAPTGDYVVTGSRAFKSGQDDVDYVVAVAIGLQQLSSKIKKIKIGESGYLILAERDGTILAHPQNELISKNINAQNEALGKAVKNGDTTVDYKWGNIDKIARVMTVPVSGWRIVAVIDRDEILSSARSLTLMIVLVGLVFTVIAVAIGYLMANRIANPIRDVARVLNETAKGDFTHRIERKYEKSADEVGMLAKSFNGFIEKMAETISKIVTAANQVAGGAAQIAESSQTISQGSQEQAASVEEVCSTIEEIASTITLNSDNSAQTERISCKAAKDAEEGGKAVAETVTAMKDIAGKIGIIEEIARQTNLLALNAAIEAARAGEAGKGFAVVASEVRKLAERSQHAAGEISGLSSQSVAVAERAGELLGKIVPDIKKTSDLVQEISASSREQASGTEQVSTAINQLTSVIQQNVAASEELASMSDELAGQAGYLKESMASFKLKS</sequence>
<dbReference type="GO" id="GO:0005886">
    <property type="term" value="C:plasma membrane"/>
    <property type="evidence" value="ECO:0007669"/>
    <property type="project" value="UniProtKB-SubCell"/>
</dbReference>
<keyword evidence="3" id="KW-0145">Chemotaxis</keyword>
<evidence type="ECO:0000256" key="4">
    <source>
        <dbReference type="ARBA" id="ARBA00022692"/>
    </source>
</evidence>
<dbReference type="InterPro" id="IPR033479">
    <property type="entry name" value="dCache_1"/>
</dbReference>
<keyword evidence="2" id="KW-1003">Cell membrane</keyword>
<evidence type="ECO:0000256" key="2">
    <source>
        <dbReference type="ARBA" id="ARBA00022475"/>
    </source>
</evidence>
<evidence type="ECO:0000256" key="1">
    <source>
        <dbReference type="ARBA" id="ARBA00004651"/>
    </source>
</evidence>
<dbReference type="CDD" id="cd11386">
    <property type="entry name" value="MCP_signal"/>
    <property type="match status" value="1"/>
</dbReference>
<gene>
    <name evidence="12" type="ORF">SAMN05660284_01319</name>
</gene>
<dbReference type="Proteomes" id="UP000242869">
    <property type="component" value="Unassembled WGS sequence"/>
</dbReference>
<dbReference type="Pfam" id="PF00015">
    <property type="entry name" value="MCPsignal"/>
    <property type="match status" value="1"/>
</dbReference>
<dbReference type="SMART" id="SM00304">
    <property type="entry name" value="HAMP"/>
    <property type="match status" value="1"/>
</dbReference>
<dbReference type="CDD" id="cd18773">
    <property type="entry name" value="PDC1_HK_sensor"/>
    <property type="match status" value="1"/>
</dbReference>
<dbReference type="GO" id="GO:0004888">
    <property type="term" value="F:transmembrane signaling receptor activity"/>
    <property type="evidence" value="ECO:0007669"/>
    <property type="project" value="TreeGrafter"/>
</dbReference>
<feature type="domain" description="HAMP" evidence="11">
    <location>
        <begin position="325"/>
        <end position="380"/>
    </location>
</feature>
<evidence type="ECO:0000259" key="11">
    <source>
        <dbReference type="PROSITE" id="PS50885"/>
    </source>
</evidence>
<dbReference type="Gene3D" id="3.30.450.20">
    <property type="entry name" value="PAS domain"/>
    <property type="match status" value="2"/>
</dbReference>
<keyword evidence="8" id="KW-0807">Transducer</keyword>
<evidence type="ECO:0000256" key="9">
    <source>
        <dbReference type="SAM" id="Phobius"/>
    </source>
</evidence>
<evidence type="ECO:0000256" key="8">
    <source>
        <dbReference type="PROSITE-ProRule" id="PRU00284"/>
    </source>
</evidence>
<dbReference type="InterPro" id="IPR051310">
    <property type="entry name" value="MCP_chemotaxis"/>
</dbReference>
<keyword evidence="5 9" id="KW-1133">Transmembrane helix</keyword>
<evidence type="ECO:0000259" key="10">
    <source>
        <dbReference type="PROSITE" id="PS50111"/>
    </source>
</evidence>
<accession>A0A1I4YIB3</accession>
<dbReference type="InterPro" id="IPR004089">
    <property type="entry name" value="MCPsignal_dom"/>
</dbReference>
<dbReference type="RefSeq" id="WP_143085991.1">
    <property type="nucleotide sequence ID" value="NZ_FOVE01000008.1"/>
</dbReference>
<organism evidence="12 13">
    <name type="scientific">Formivibrio citricus</name>
    <dbReference type="NCBI Taxonomy" id="83765"/>
    <lineage>
        <taxon>Bacteria</taxon>
        <taxon>Pseudomonadati</taxon>
        <taxon>Pseudomonadota</taxon>
        <taxon>Betaproteobacteria</taxon>
        <taxon>Neisseriales</taxon>
        <taxon>Chitinibacteraceae</taxon>
        <taxon>Formivibrio</taxon>
    </lineage>
</organism>
<dbReference type="EMBL" id="FOVE01000008">
    <property type="protein sequence ID" value="SFN37340.1"/>
    <property type="molecule type" value="Genomic_DNA"/>
</dbReference>
<dbReference type="FunFam" id="1.10.287.950:FF:000001">
    <property type="entry name" value="Methyl-accepting chemotaxis sensory transducer"/>
    <property type="match status" value="1"/>
</dbReference>
<dbReference type="CDD" id="cd12912">
    <property type="entry name" value="PDC2_MCP_like"/>
    <property type="match status" value="1"/>
</dbReference>
<name>A0A1I4YIB3_9NEIS</name>
<dbReference type="PROSITE" id="PS50885">
    <property type="entry name" value="HAMP"/>
    <property type="match status" value="1"/>
</dbReference>
<evidence type="ECO:0000256" key="3">
    <source>
        <dbReference type="ARBA" id="ARBA00022500"/>
    </source>
</evidence>
<dbReference type="PROSITE" id="PS50111">
    <property type="entry name" value="CHEMOTAXIS_TRANSDUC_2"/>
    <property type="match status" value="1"/>
</dbReference>
<reference evidence="13" key="1">
    <citation type="submission" date="2016-10" db="EMBL/GenBank/DDBJ databases">
        <authorList>
            <person name="Varghese N."/>
            <person name="Submissions S."/>
        </authorList>
    </citation>
    <scope>NUCLEOTIDE SEQUENCE [LARGE SCALE GENOMIC DNA]</scope>
    <source>
        <strain evidence="13">DSM 6150</strain>
    </source>
</reference>
<dbReference type="GO" id="GO:0006935">
    <property type="term" value="P:chemotaxis"/>
    <property type="evidence" value="ECO:0007669"/>
    <property type="project" value="UniProtKB-KW"/>
</dbReference>
<dbReference type="Pfam" id="PF00672">
    <property type="entry name" value="HAMP"/>
    <property type="match status" value="1"/>
</dbReference>
<protein>
    <submittedName>
        <fullName evidence="12">Methyl-accepting chemotaxis protein</fullName>
    </submittedName>
</protein>
<keyword evidence="6 9" id="KW-0472">Membrane</keyword>
<dbReference type="Gene3D" id="1.10.287.950">
    <property type="entry name" value="Methyl-accepting chemotaxis protein"/>
    <property type="match status" value="1"/>
</dbReference>
<dbReference type="PANTHER" id="PTHR43531">
    <property type="entry name" value="PROTEIN ICFG"/>
    <property type="match status" value="1"/>
</dbReference>
<evidence type="ECO:0000313" key="12">
    <source>
        <dbReference type="EMBL" id="SFN37340.1"/>
    </source>
</evidence>
<evidence type="ECO:0000256" key="7">
    <source>
        <dbReference type="ARBA" id="ARBA00029447"/>
    </source>
</evidence>
<dbReference type="STRING" id="83765.SAMN05660284_01319"/>
<evidence type="ECO:0000256" key="5">
    <source>
        <dbReference type="ARBA" id="ARBA00022989"/>
    </source>
</evidence>
<keyword evidence="4 9" id="KW-0812">Transmembrane</keyword>
<comment type="similarity">
    <text evidence="7">Belongs to the methyl-accepting chemotaxis (MCP) protein family.</text>
</comment>
<dbReference type="SMART" id="SM00283">
    <property type="entry name" value="MA"/>
    <property type="match status" value="1"/>
</dbReference>
<proteinExistence type="inferred from homology"/>
<comment type="subcellular location">
    <subcellularLocation>
        <location evidence="1">Cell membrane</location>
        <topology evidence="1">Multi-pass membrane protein</topology>
    </subcellularLocation>
</comment>
<feature type="domain" description="Methyl-accepting transducer" evidence="10">
    <location>
        <begin position="385"/>
        <end position="600"/>
    </location>
</feature>
<evidence type="ECO:0000313" key="13">
    <source>
        <dbReference type="Proteomes" id="UP000242869"/>
    </source>
</evidence>
<keyword evidence="13" id="KW-1185">Reference proteome</keyword>
<dbReference type="AlphaFoldDB" id="A0A1I4YIB3"/>
<evidence type="ECO:0000256" key="6">
    <source>
        <dbReference type="ARBA" id="ARBA00023136"/>
    </source>
</evidence>
<feature type="transmembrane region" description="Helical" evidence="9">
    <location>
        <begin position="301"/>
        <end position="322"/>
    </location>
</feature>
<dbReference type="CDD" id="cd06225">
    <property type="entry name" value="HAMP"/>
    <property type="match status" value="1"/>
</dbReference>
<dbReference type="SUPFAM" id="SSF58104">
    <property type="entry name" value="Methyl-accepting chemotaxis protein (MCP) signaling domain"/>
    <property type="match status" value="1"/>
</dbReference>
<dbReference type="Pfam" id="PF02743">
    <property type="entry name" value="dCache_1"/>
    <property type="match status" value="1"/>
</dbReference>
<dbReference type="OrthoDB" id="8899037at2"/>
<dbReference type="InterPro" id="IPR003660">
    <property type="entry name" value="HAMP_dom"/>
</dbReference>